<comment type="caution">
    <text evidence="2">The sequence shown here is derived from an EMBL/GenBank/DDBJ whole genome shotgun (WGS) entry which is preliminary data.</text>
</comment>
<name>A0AAE0P193_9PEZI</name>
<evidence type="ECO:0000256" key="1">
    <source>
        <dbReference type="SAM" id="MobiDB-lite"/>
    </source>
</evidence>
<feature type="region of interest" description="Disordered" evidence="1">
    <location>
        <begin position="176"/>
        <end position="216"/>
    </location>
</feature>
<feature type="compositionally biased region" description="Acidic residues" evidence="1">
    <location>
        <begin position="189"/>
        <end position="207"/>
    </location>
</feature>
<proteinExistence type="predicted"/>
<dbReference type="AlphaFoldDB" id="A0AAE0P193"/>
<organism evidence="2 3">
    <name type="scientific">Podospora didyma</name>
    <dbReference type="NCBI Taxonomy" id="330526"/>
    <lineage>
        <taxon>Eukaryota</taxon>
        <taxon>Fungi</taxon>
        <taxon>Dikarya</taxon>
        <taxon>Ascomycota</taxon>
        <taxon>Pezizomycotina</taxon>
        <taxon>Sordariomycetes</taxon>
        <taxon>Sordariomycetidae</taxon>
        <taxon>Sordariales</taxon>
        <taxon>Podosporaceae</taxon>
        <taxon>Podospora</taxon>
    </lineage>
</organism>
<sequence length="278" mass="30708">MNPAKEILEYSKHYSNVYSNELPGRTGLLSAEEMEFMEKQANSSISDMVAACQAKLNLGLEYFYAVQQQLMSTQQAWAAIIAEKERYDTVGWQAGTADFTRALHTCLYMIPKRSNMGLLGPFHGVKGIGACADGVADFSSNSGSIPVAYDNGSGLPDYEDSLCESAEFENWGGLDALSSVEGDDQRDGDCEEDEQNDASRDEEEEQSIYEPRGTQNLEDFQVFDPWNAFLSDQEPFLGSTVTPAKRPIIEGYEGPESDVEIGGDSRFLVRQNHNVADE</sequence>
<evidence type="ECO:0000313" key="2">
    <source>
        <dbReference type="EMBL" id="KAK3391200.1"/>
    </source>
</evidence>
<accession>A0AAE0P193</accession>
<protein>
    <submittedName>
        <fullName evidence="2">Uncharacterized protein</fullName>
    </submittedName>
</protein>
<dbReference type="EMBL" id="JAULSW010000002">
    <property type="protein sequence ID" value="KAK3391200.1"/>
    <property type="molecule type" value="Genomic_DNA"/>
</dbReference>
<gene>
    <name evidence="2" type="ORF">B0H63DRAFT_520396</name>
</gene>
<dbReference type="Proteomes" id="UP001285441">
    <property type="component" value="Unassembled WGS sequence"/>
</dbReference>
<keyword evidence="3" id="KW-1185">Reference proteome</keyword>
<reference evidence="2" key="1">
    <citation type="journal article" date="2023" name="Mol. Phylogenet. Evol.">
        <title>Genome-scale phylogeny and comparative genomics of the fungal order Sordariales.</title>
        <authorList>
            <person name="Hensen N."/>
            <person name="Bonometti L."/>
            <person name="Westerberg I."/>
            <person name="Brannstrom I.O."/>
            <person name="Guillou S."/>
            <person name="Cros-Aarteil S."/>
            <person name="Calhoun S."/>
            <person name="Haridas S."/>
            <person name="Kuo A."/>
            <person name="Mondo S."/>
            <person name="Pangilinan J."/>
            <person name="Riley R."/>
            <person name="LaButti K."/>
            <person name="Andreopoulos B."/>
            <person name="Lipzen A."/>
            <person name="Chen C."/>
            <person name="Yan M."/>
            <person name="Daum C."/>
            <person name="Ng V."/>
            <person name="Clum A."/>
            <person name="Steindorff A."/>
            <person name="Ohm R.A."/>
            <person name="Martin F."/>
            <person name="Silar P."/>
            <person name="Natvig D.O."/>
            <person name="Lalanne C."/>
            <person name="Gautier V."/>
            <person name="Ament-Velasquez S.L."/>
            <person name="Kruys A."/>
            <person name="Hutchinson M.I."/>
            <person name="Powell A.J."/>
            <person name="Barry K."/>
            <person name="Miller A.N."/>
            <person name="Grigoriev I.V."/>
            <person name="Debuchy R."/>
            <person name="Gladieux P."/>
            <person name="Hiltunen Thoren M."/>
            <person name="Johannesson H."/>
        </authorList>
    </citation>
    <scope>NUCLEOTIDE SEQUENCE</scope>
    <source>
        <strain evidence="2">CBS 232.78</strain>
    </source>
</reference>
<reference evidence="2" key="2">
    <citation type="submission" date="2023-06" db="EMBL/GenBank/DDBJ databases">
        <authorList>
            <consortium name="Lawrence Berkeley National Laboratory"/>
            <person name="Haridas S."/>
            <person name="Hensen N."/>
            <person name="Bonometti L."/>
            <person name="Westerberg I."/>
            <person name="Brannstrom I.O."/>
            <person name="Guillou S."/>
            <person name="Cros-Aarteil S."/>
            <person name="Calhoun S."/>
            <person name="Kuo A."/>
            <person name="Mondo S."/>
            <person name="Pangilinan J."/>
            <person name="Riley R."/>
            <person name="LaButti K."/>
            <person name="Andreopoulos B."/>
            <person name="Lipzen A."/>
            <person name="Chen C."/>
            <person name="Yanf M."/>
            <person name="Daum C."/>
            <person name="Ng V."/>
            <person name="Clum A."/>
            <person name="Steindorff A."/>
            <person name="Ohm R."/>
            <person name="Martin F."/>
            <person name="Silar P."/>
            <person name="Natvig D."/>
            <person name="Lalanne C."/>
            <person name="Gautier V."/>
            <person name="Ament-velasquez S.L."/>
            <person name="Kruys A."/>
            <person name="Hutchinson M.I."/>
            <person name="Powell A.J."/>
            <person name="Barry K."/>
            <person name="Miller A.N."/>
            <person name="Grigoriev I.V."/>
            <person name="Debuchy R."/>
            <person name="Gladieux P."/>
            <person name="Thoren M.H."/>
            <person name="Johannesson H."/>
        </authorList>
    </citation>
    <scope>NUCLEOTIDE SEQUENCE</scope>
    <source>
        <strain evidence="2">CBS 232.78</strain>
    </source>
</reference>
<evidence type="ECO:0000313" key="3">
    <source>
        <dbReference type="Proteomes" id="UP001285441"/>
    </source>
</evidence>